<dbReference type="EMBL" id="CAFBMK010000030">
    <property type="protein sequence ID" value="CAB4904399.1"/>
    <property type="molecule type" value="Genomic_DNA"/>
</dbReference>
<proteinExistence type="predicted"/>
<sequence length="503" mass="53584">MSEDCAAGGNIYATNAAQFMQPAGAEVGWRFVAPAGTSIRRYSISLAGYVRPVTDPDSHFGDVSVLRDENSDPNYDLRIRGLDTPGLISSRDLDWSGPASPGVLVFAACSGFSGSSWNCSVRPDGGAATFRVSRGTFTLEDKEAPVVTGVSGDAASDSLWAGSTGISVGSTDAGGGVYRLGVEVDGQMRSWQNLAAAPCVAWPGTERTFLSPKPCPSSVGGVQQISTADLPDGVHTVRILVEDAAGNQTTAYGPVTKTLRRNKDGTPTPGGAGVGGVGGSAADPGPLNGSPAASEARMRARWTGRESNTRNIRFNQRPKLDGQLTTPTGQPIKGAFVRVTIRRDARNSPAFDRDSLKTDSRGRFRWTLPKGVSSRSIKLAYHQRVNDTKAVASTSLRLRVTAGLKLALSRRTVRRGQTVRLTGTVLGRPVPGGGKLVELQARNAGRRWITFKTVRSRKNGTFKASYRFRNAGPARFQMRARARKSGDYPYATGNSPVRRIAVR</sequence>
<name>A0A6J7GLW8_9ZZZZ</name>
<dbReference type="AlphaFoldDB" id="A0A6J7GLW8"/>
<organism evidence="2">
    <name type="scientific">freshwater metagenome</name>
    <dbReference type="NCBI Taxonomy" id="449393"/>
    <lineage>
        <taxon>unclassified sequences</taxon>
        <taxon>metagenomes</taxon>
        <taxon>ecological metagenomes</taxon>
    </lineage>
</organism>
<feature type="region of interest" description="Disordered" evidence="1">
    <location>
        <begin position="251"/>
        <end position="309"/>
    </location>
</feature>
<evidence type="ECO:0000313" key="2">
    <source>
        <dbReference type="EMBL" id="CAB4904399.1"/>
    </source>
</evidence>
<feature type="compositionally biased region" description="Gly residues" evidence="1">
    <location>
        <begin position="268"/>
        <end position="279"/>
    </location>
</feature>
<evidence type="ECO:0000256" key="1">
    <source>
        <dbReference type="SAM" id="MobiDB-lite"/>
    </source>
</evidence>
<accession>A0A6J7GLW8</accession>
<gene>
    <name evidence="2" type="ORF">UFOPK3564_00782</name>
</gene>
<reference evidence="2" key="1">
    <citation type="submission" date="2020-05" db="EMBL/GenBank/DDBJ databases">
        <authorList>
            <person name="Chiriac C."/>
            <person name="Salcher M."/>
            <person name="Ghai R."/>
            <person name="Kavagutti S V."/>
        </authorList>
    </citation>
    <scope>NUCLEOTIDE SEQUENCE</scope>
</reference>
<protein>
    <submittedName>
        <fullName evidence="2">Unannotated protein</fullName>
    </submittedName>
</protein>